<keyword evidence="2" id="KW-1185">Reference proteome</keyword>
<dbReference type="Proteomes" id="UP000199051">
    <property type="component" value="Unassembled WGS sequence"/>
</dbReference>
<dbReference type="RefSeq" id="WP_218150818.1">
    <property type="nucleotide sequence ID" value="NZ_FOGI01000015.1"/>
</dbReference>
<reference evidence="2" key="1">
    <citation type="submission" date="2016-10" db="EMBL/GenBank/DDBJ databases">
        <authorList>
            <person name="Varghese N."/>
            <person name="Submissions S."/>
        </authorList>
    </citation>
    <scope>NUCLEOTIDE SEQUENCE [LARGE SCALE GENOMIC DNA]</scope>
    <source>
        <strain evidence="2">DSM 44260</strain>
    </source>
</reference>
<accession>A0A1H9XG85</accession>
<evidence type="ECO:0000313" key="2">
    <source>
        <dbReference type="Proteomes" id="UP000199051"/>
    </source>
</evidence>
<organism evidence="1 2">
    <name type="scientific">Actinokineospora terrae</name>
    <dbReference type="NCBI Taxonomy" id="155974"/>
    <lineage>
        <taxon>Bacteria</taxon>
        <taxon>Bacillati</taxon>
        <taxon>Actinomycetota</taxon>
        <taxon>Actinomycetes</taxon>
        <taxon>Pseudonocardiales</taxon>
        <taxon>Pseudonocardiaceae</taxon>
        <taxon>Actinokineospora</taxon>
    </lineage>
</organism>
<dbReference type="AlphaFoldDB" id="A0A1H9XG85"/>
<protein>
    <submittedName>
        <fullName evidence="1">Uncharacterized protein</fullName>
    </submittedName>
</protein>
<dbReference type="EMBL" id="FOGI01000015">
    <property type="protein sequence ID" value="SES45228.1"/>
    <property type="molecule type" value="Genomic_DNA"/>
</dbReference>
<sequence length="135" mass="14401">MFSTWRTVDEVYRFAFDGRFRLPLGLVGVTPSTAWVRVGAGGFEVRFGPWAVRTPVANIVGAEVTGPFSVLRSIGARLSLADRGVTLGTNPTAGVCVRFRDPVPGLEPTGVLLHPGLTVTVAAPEALVAELDRLR</sequence>
<name>A0A1H9XG85_9PSEU</name>
<dbReference type="STRING" id="155974.SAMN04487818_11543"/>
<evidence type="ECO:0000313" key="1">
    <source>
        <dbReference type="EMBL" id="SES45228.1"/>
    </source>
</evidence>
<proteinExistence type="predicted"/>
<gene>
    <name evidence="1" type="ORF">SAMN04487818_11543</name>
</gene>